<dbReference type="EMBL" id="SNZF01000008">
    <property type="protein sequence ID" value="TDR35721.1"/>
    <property type="molecule type" value="Genomic_DNA"/>
</dbReference>
<keyword evidence="2" id="KW-1185">Reference proteome</keyword>
<dbReference type="AlphaFoldDB" id="A0A4R6YH10"/>
<dbReference type="RefSeq" id="WP_133674965.1">
    <property type="nucleotide sequence ID" value="NZ_SNZF01000008.1"/>
</dbReference>
<organism evidence="1 2">
    <name type="scientific">Aquamicrobium defluvii</name>
    <dbReference type="NCBI Taxonomy" id="69279"/>
    <lineage>
        <taxon>Bacteria</taxon>
        <taxon>Pseudomonadati</taxon>
        <taxon>Pseudomonadota</taxon>
        <taxon>Alphaproteobacteria</taxon>
        <taxon>Hyphomicrobiales</taxon>
        <taxon>Phyllobacteriaceae</taxon>
        <taxon>Aquamicrobium</taxon>
    </lineage>
</organism>
<comment type="caution">
    <text evidence="1">The sequence shown here is derived from an EMBL/GenBank/DDBJ whole genome shotgun (WGS) entry which is preliminary data.</text>
</comment>
<accession>A0A4R6YH10</accession>
<reference evidence="1 2" key="1">
    <citation type="submission" date="2019-03" db="EMBL/GenBank/DDBJ databases">
        <title>Genomic Encyclopedia of Type Strains, Phase IV (KMG-IV): sequencing the most valuable type-strain genomes for metagenomic binning, comparative biology and taxonomic classification.</title>
        <authorList>
            <person name="Goeker M."/>
        </authorList>
    </citation>
    <scope>NUCLEOTIDE SEQUENCE [LARGE SCALE GENOMIC DNA]</scope>
    <source>
        <strain evidence="1 2">DSM 11603</strain>
    </source>
</reference>
<evidence type="ECO:0000313" key="2">
    <source>
        <dbReference type="Proteomes" id="UP000294958"/>
    </source>
</evidence>
<evidence type="ECO:0000313" key="1">
    <source>
        <dbReference type="EMBL" id="TDR35721.1"/>
    </source>
</evidence>
<dbReference type="OrthoDB" id="8456709at2"/>
<sequence length="99" mass="10979">MLTNETACLEEVAAAIGKRPSWLKRHWRRFHEQTGFPRKIPAGDVWPRRAVEAWLRTGGQFAVQPMADNQNDGAADMVSAAAASLLARYGAKPRYGAKQ</sequence>
<proteinExistence type="predicted"/>
<protein>
    <submittedName>
        <fullName evidence="1">Uncharacterized protein</fullName>
    </submittedName>
</protein>
<dbReference type="Proteomes" id="UP000294958">
    <property type="component" value="Unassembled WGS sequence"/>
</dbReference>
<gene>
    <name evidence="1" type="ORF">DES43_108146</name>
</gene>
<name>A0A4R6YH10_9HYPH</name>